<gene>
    <name evidence="9" type="primary">Vps36</name>
    <name evidence="9" type="ORF">g.6505</name>
</gene>
<dbReference type="AlphaFoldDB" id="A0A0A1WYF9"/>
<dbReference type="InterPro" id="IPR037855">
    <property type="entry name" value="Vps36"/>
</dbReference>
<protein>
    <recommendedName>
        <fullName evidence="2 7">Vacuolar protein-sorting-associated protein 36</fullName>
    </recommendedName>
    <alternativeName>
        <fullName evidence="6 7">ESCRT-II complex subunit VPS36</fullName>
    </alternativeName>
</protein>
<dbReference type="SUPFAM" id="SSF50729">
    <property type="entry name" value="PH domain-like"/>
    <property type="match status" value="1"/>
</dbReference>
<keyword evidence="7" id="KW-0967">Endosome</keyword>
<dbReference type="PANTHER" id="PTHR13128:SF12">
    <property type="entry name" value="VACUOLAR PROTEIN-SORTING-ASSOCIATED PROTEIN 36"/>
    <property type="match status" value="1"/>
</dbReference>
<dbReference type="GO" id="GO:0032266">
    <property type="term" value="F:phosphatidylinositol-3-phosphate binding"/>
    <property type="evidence" value="ECO:0007669"/>
    <property type="project" value="UniProtKB-UniRule"/>
</dbReference>
<evidence type="ECO:0000256" key="6">
    <source>
        <dbReference type="ARBA" id="ARBA00030114"/>
    </source>
</evidence>
<dbReference type="FunFam" id="2.30.29.30:FF:000550">
    <property type="entry name" value="Vacuolar protein-sorting-associated protein 36"/>
    <property type="match status" value="1"/>
</dbReference>
<dbReference type="CTD" id="51028"/>
<evidence type="ECO:0000256" key="1">
    <source>
        <dbReference type="ARBA" id="ARBA00009697"/>
    </source>
</evidence>
<evidence type="ECO:0000256" key="2">
    <source>
        <dbReference type="ARBA" id="ARBA00017953"/>
    </source>
</evidence>
<dbReference type="GO" id="GO:0043130">
    <property type="term" value="F:ubiquitin binding"/>
    <property type="evidence" value="ECO:0007669"/>
    <property type="project" value="UniProtKB-UniRule"/>
</dbReference>
<dbReference type="PANTHER" id="PTHR13128">
    <property type="entry name" value="VACUOLAR PROTEIN-SORTING-ASSOCIATED PROTEIN 36"/>
    <property type="match status" value="1"/>
</dbReference>
<evidence type="ECO:0000256" key="3">
    <source>
        <dbReference type="ARBA" id="ARBA00022448"/>
    </source>
</evidence>
<evidence type="ECO:0000256" key="4">
    <source>
        <dbReference type="ARBA" id="ARBA00022490"/>
    </source>
</evidence>
<dbReference type="OrthoDB" id="271448at2759"/>
<name>A0A0A1WYF9_ZEUCU</name>
<dbReference type="InterPro" id="IPR011993">
    <property type="entry name" value="PH-like_dom_sf"/>
</dbReference>
<dbReference type="Pfam" id="PF11605">
    <property type="entry name" value="Vps36_ESCRT-II"/>
    <property type="match status" value="1"/>
</dbReference>
<evidence type="ECO:0000256" key="7">
    <source>
        <dbReference type="RuleBase" id="RU367095"/>
    </source>
</evidence>
<comment type="subcellular location">
    <subcellularLocation>
        <location evidence="7">Cytoplasm</location>
    </subcellularLocation>
    <subcellularLocation>
        <location evidence="7">Endosome</location>
    </subcellularLocation>
</comment>
<dbReference type="InterPro" id="IPR036388">
    <property type="entry name" value="WH-like_DNA-bd_sf"/>
</dbReference>
<dbReference type="InterPro" id="IPR036390">
    <property type="entry name" value="WH_DNA-bd_sf"/>
</dbReference>
<accession>A0A0A1WYF9</accession>
<sequence>MNRFEYVEARLHDDETFVSRDRNVKIYDGDHKTEYEEGEVVLTTHRLFWGRPGEIARAATTLCLSLRHVISLSEETASSYFFGRKTRYILYLREPPPDKAPGPIDHSPHGHIKLSGKNGLTQEFGSALRQTIEARIWEVIVIPKPLSVASNSPNSRSGDNPAQLRLKMRTGIGGIERSIEAKAKETDENIALAFQDLNVLMAMAKDMVAISKVISTKIREQKGEISDDETVRFKSYLLSLGIEDPVTRDNFSSNSEYFRSLAQQICELLLDPIEEQGGMMSLADVYCRVNRARGLELLSAEDLLHACQQLNGPIKLRKFPSGAMVLQLESQDDELVAADTLEKVKMSNSLAVEELAKDLGISLLLAKERLLAAERLGKVCRDESIEGLRFYPNLLLYRDIDS</sequence>
<keyword evidence="5 7" id="KW-0653">Protein transport</keyword>
<reference evidence="9" key="2">
    <citation type="journal article" date="2015" name="Gigascience">
        <title>Reconstructing a comprehensive transcriptome assembly of a white-pupal translocated strain of the pest fruit fly Bactrocera cucurbitae.</title>
        <authorList>
            <person name="Sim S.B."/>
            <person name="Calla B."/>
            <person name="Hall B."/>
            <person name="DeRego T."/>
            <person name="Geib S.M."/>
        </authorList>
    </citation>
    <scope>NUCLEOTIDE SEQUENCE</scope>
</reference>
<dbReference type="Gene3D" id="1.10.10.10">
    <property type="entry name" value="Winged helix-like DNA-binding domain superfamily/Winged helix DNA-binding domain"/>
    <property type="match status" value="2"/>
</dbReference>
<dbReference type="InterPro" id="IPR040608">
    <property type="entry name" value="Snf8/Vps36"/>
</dbReference>
<dbReference type="Gene3D" id="6.10.140.260">
    <property type="match status" value="1"/>
</dbReference>
<evidence type="ECO:0000256" key="5">
    <source>
        <dbReference type="ARBA" id="ARBA00022927"/>
    </source>
</evidence>
<dbReference type="Pfam" id="PF04157">
    <property type="entry name" value="EAP30"/>
    <property type="match status" value="1"/>
</dbReference>
<dbReference type="GeneID" id="105217219"/>
<feature type="domain" description="GLUE N-terminal" evidence="8">
    <location>
        <begin position="1"/>
        <end position="144"/>
    </location>
</feature>
<comment type="subunit">
    <text evidence="7">Component of the endosomal sorting complex required for transport II (ESCRT-II).</text>
</comment>
<dbReference type="GO" id="GO:0031902">
    <property type="term" value="C:late endosome membrane"/>
    <property type="evidence" value="ECO:0007669"/>
    <property type="project" value="UniProtKB-UniRule"/>
</dbReference>
<keyword evidence="3 7" id="KW-0813">Transport</keyword>
<dbReference type="FunFam" id="1.10.10.10:FF:000416">
    <property type="entry name" value="Vacuolar protein-sorting-associated protein 36"/>
    <property type="match status" value="1"/>
</dbReference>
<proteinExistence type="inferred from homology"/>
<reference evidence="9" key="1">
    <citation type="submission" date="2014-11" db="EMBL/GenBank/DDBJ databases">
        <authorList>
            <person name="Geib S."/>
        </authorList>
    </citation>
    <scope>NUCLEOTIDE SEQUENCE</scope>
</reference>
<keyword evidence="4 7" id="KW-0963">Cytoplasm</keyword>
<dbReference type="SUPFAM" id="SSF46785">
    <property type="entry name" value="Winged helix' DNA-binding domain"/>
    <property type="match status" value="2"/>
</dbReference>
<dbReference type="GO" id="GO:0000814">
    <property type="term" value="C:ESCRT II complex"/>
    <property type="evidence" value="ECO:0007669"/>
    <property type="project" value="UniProtKB-UniRule"/>
</dbReference>
<dbReference type="Gene3D" id="2.30.29.30">
    <property type="entry name" value="Pleckstrin-homology domain (PH domain)/Phosphotyrosine-binding domain (PTB)"/>
    <property type="match status" value="1"/>
</dbReference>
<dbReference type="GO" id="GO:0043328">
    <property type="term" value="P:protein transport to vacuole involved in ubiquitin-dependent protein catabolic process via the multivesicular body sorting pathway"/>
    <property type="evidence" value="ECO:0007669"/>
    <property type="project" value="UniProtKB-UniRule"/>
</dbReference>
<comment type="function">
    <text evidence="7">Component of the ESCRT-II complex (endosomal sorting complex required for transport II), which is required for multivesicular body (MVB) formation and sorting of endosomal cargo proteins into MVBs.</text>
</comment>
<dbReference type="EMBL" id="GBXI01010854">
    <property type="protein sequence ID" value="JAD03438.1"/>
    <property type="molecule type" value="Transcribed_RNA"/>
</dbReference>
<dbReference type="InterPro" id="IPR021648">
    <property type="entry name" value="GLUE_dom"/>
</dbReference>
<organism evidence="9">
    <name type="scientific">Zeugodacus cucurbitae</name>
    <name type="common">Melon fruit fly</name>
    <name type="synonym">Bactrocera cucurbitae</name>
    <dbReference type="NCBI Taxonomy" id="28588"/>
    <lineage>
        <taxon>Eukaryota</taxon>
        <taxon>Metazoa</taxon>
        <taxon>Ecdysozoa</taxon>
        <taxon>Arthropoda</taxon>
        <taxon>Hexapoda</taxon>
        <taxon>Insecta</taxon>
        <taxon>Pterygota</taxon>
        <taxon>Neoptera</taxon>
        <taxon>Endopterygota</taxon>
        <taxon>Diptera</taxon>
        <taxon>Brachycera</taxon>
        <taxon>Muscomorpha</taxon>
        <taxon>Tephritoidea</taxon>
        <taxon>Tephritidae</taxon>
        <taxon>Zeugodacus</taxon>
        <taxon>Zeugodacus</taxon>
    </lineage>
</organism>
<evidence type="ECO:0000259" key="8">
    <source>
        <dbReference type="PROSITE" id="PS51495"/>
    </source>
</evidence>
<dbReference type="FunFam" id="1.10.10.10:FF:000170">
    <property type="entry name" value="Vacuolar protein-sorting-associated protein 36"/>
    <property type="match status" value="1"/>
</dbReference>
<comment type="similarity">
    <text evidence="1 7">Belongs to the VPS36 family.</text>
</comment>
<dbReference type="PROSITE" id="PS51495">
    <property type="entry name" value="GLUE"/>
    <property type="match status" value="1"/>
</dbReference>
<evidence type="ECO:0000313" key="9">
    <source>
        <dbReference type="EMBL" id="JAD03438.1"/>
    </source>
</evidence>